<dbReference type="GO" id="GO:0006260">
    <property type="term" value="P:DNA replication"/>
    <property type="evidence" value="ECO:0007669"/>
    <property type="project" value="InterPro"/>
</dbReference>
<comment type="caution">
    <text evidence="2">The sequence shown here is derived from an EMBL/GenBank/DDBJ whole genome shotgun (WGS) entry which is preliminary data.</text>
</comment>
<dbReference type="GO" id="GO:0008408">
    <property type="term" value="F:3'-5' exonuclease activity"/>
    <property type="evidence" value="ECO:0007669"/>
    <property type="project" value="InterPro"/>
</dbReference>
<evidence type="ECO:0000259" key="1">
    <source>
        <dbReference type="Pfam" id="PF01336"/>
    </source>
</evidence>
<evidence type="ECO:0000313" key="2">
    <source>
        <dbReference type="EMBL" id="TMQ70518.1"/>
    </source>
</evidence>
<dbReference type="Proteomes" id="UP000319836">
    <property type="component" value="Unassembled WGS sequence"/>
</dbReference>
<name>A0A538U3P8_UNCEI</name>
<dbReference type="InterPro" id="IPR004365">
    <property type="entry name" value="NA-bd_OB_tRNA"/>
</dbReference>
<organism evidence="2 3">
    <name type="scientific">Eiseniibacteriota bacterium</name>
    <dbReference type="NCBI Taxonomy" id="2212470"/>
    <lineage>
        <taxon>Bacteria</taxon>
        <taxon>Candidatus Eiseniibacteriota</taxon>
    </lineage>
</organism>
<dbReference type="InterPro" id="IPR004805">
    <property type="entry name" value="DnaE2/DnaE/PolC"/>
</dbReference>
<accession>A0A538U3P8</accession>
<sequence>MGALVSEVKRVTTRSGKSMAIVTLEDLTGRVETTVFPEAYEQSKAILTLDRIVVATGRVEVREERHRLLISELRDFDEAQRAYRRCLHLELKAEQLSEEYLAGIDQVLSSFPGDAEVYLHIVQPDHSRLAMRSRRFRVAEHDGVIAGLKERHPLLRARWGKAAP</sequence>
<dbReference type="CDD" id="cd04485">
    <property type="entry name" value="DnaE_OBF"/>
    <property type="match status" value="1"/>
</dbReference>
<gene>
    <name evidence="2" type="ORF">E6K80_08295</name>
</gene>
<dbReference type="PANTHER" id="PTHR32294">
    <property type="entry name" value="DNA POLYMERASE III SUBUNIT ALPHA"/>
    <property type="match status" value="1"/>
</dbReference>
<dbReference type="PANTHER" id="PTHR32294:SF0">
    <property type="entry name" value="DNA POLYMERASE III SUBUNIT ALPHA"/>
    <property type="match status" value="1"/>
</dbReference>
<dbReference type="GO" id="GO:0003676">
    <property type="term" value="F:nucleic acid binding"/>
    <property type="evidence" value="ECO:0007669"/>
    <property type="project" value="InterPro"/>
</dbReference>
<dbReference type="AlphaFoldDB" id="A0A538U3P8"/>
<dbReference type="EMBL" id="VBPA01000198">
    <property type="protein sequence ID" value="TMQ70518.1"/>
    <property type="molecule type" value="Genomic_DNA"/>
</dbReference>
<proteinExistence type="predicted"/>
<feature type="domain" description="OB" evidence="1">
    <location>
        <begin position="7"/>
        <end position="74"/>
    </location>
</feature>
<reference evidence="2 3" key="1">
    <citation type="journal article" date="2019" name="Nat. Microbiol.">
        <title>Mediterranean grassland soil C-N compound turnover is dependent on rainfall and depth, and is mediated by genomically divergent microorganisms.</title>
        <authorList>
            <person name="Diamond S."/>
            <person name="Andeer P.F."/>
            <person name="Li Z."/>
            <person name="Crits-Christoph A."/>
            <person name="Burstein D."/>
            <person name="Anantharaman K."/>
            <person name="Lane K.R."/>
            <person name="Thomas B.C."/>
            <person name="Pan C."/>
            <person name="Northen T.R."/>
            <person name="Banfield J.F."/>
        </authorList>
    </citation>
    <scope>NUCLEOTIDE SEQUENCE [LARGE SCALE GENOMIC DNA]</scope>
    <source>
        <strain evidence="2">WS_10</strain>
    </source>
</reference>
<protein>
    <recommendedName>
        <fullName evidence="1">OB domain-containing protein</fullName>
    </recommendedName>
</protein>
<evidence type="ECO:0000313" key="3">
    <source>
        <dbReference type="Proteomes" id="UP000319836"/>
    </source>
</evidence>
<dbReference type="Pfam" id="PF01336">
    <property type="entry name" value="tRNA_anti-codon"/>
    <property type="match status" value="1"/>
</dbReference>